<dbReference type="AlphaFoldDB" id="A0A8J3J4A0"/>
<dbReference type="InterPro" id="IPR050309">
    <property type="entry name" value="Type-B_Carboxylest/Lipase"/>
</dbReference>
<comment type="caution">
    <text evidence="2">The sequence shown here is derived from an EMBL/GenBank/DDBJ whole genome shotgun (WGS) entry which is preliminary data.</text>
</comment>
<gene>
    <name evidence="2" type="ORF">Aru02nite_07560</name>
</gene>
<dbReference type="Proteomes" id="UP000612808">
    <property type="component" value="Unassembled WGS sequence"/>
</dbReference>
<dbReference type="Pfam" id="PF00135">
    <property type="entry name" value="COesterase"/>
    <property type="match status" value="1"/>
</dbReference>
<evidence type="ECO:0000313" key="2">
    <source>
        <dbReference type="EMBL" id="GID09867.1"/>
    </source>
</evidence>
<dbReference type="Gene3D" id="3.40.50.1820">
    <property type="entry name" value="alpha/beta hydrolase"/>
    <property type="match status" value="1"/>
</dbReference>
<evidence type="ECO:0000313" key="3">
    <source>
        <dbReference type="Proteomes" id="UP000612808"/>
    </source>
</evidence>
<dbReference type="InterPro" id="IPR002018">
    <property type="entry name" value="CarbesteraseB"/>
</dbReference>
<dbReference type="GO" id="GO:0016787">
    <property type="term" value="F:hydrolase activity"/>
    <property type="evidence" value="ECO:0007669"/>
    <property type="project" value="UniProtKB-KW"/>
</dbReference>
<feature type="domain" description="Carboxylesterase type B" evidence="1">
    <location>
        <begin position="6"/>
        <end position="472"/>
    </location>
</feature>
<sequence length="500" mass="52641">MADGCTVRTESGAVQGMEGDGCRRFLGIPYAAPPVGELRWRAPLPAVPWDGVRDASRAGGIAPQAPTAVSPVRSESEDCLFLNVTTPGYDDGTLRPVLVWVHGDGASGAGSFFDPYRIVRGGDVVVVTVNYRLGIFGGFGLAGLPDSGTFGLLDQQAAFGWVRRNIAAFGGDPANVTVFGESYGALSVSAHLTSPGAAGLFDRAIVQSGFALADLPAGTFFPDIPAVPSMGFRPLAETYGLGAVVVDRLGLGGAGDPVAALRAVPVPDLLPYTSMFLNLAYGGPALPTDPAAALRSGRHHPVPVLAGNTADEARLMVGVFRELAGRPVTEREYPELLRAAFPDSADIIAARYPTAAYGSAALAWAAVCTDRVWALRTREQHRALAATVPVWAYEFADRDAPAYVALPTGFPAGAYHSAELPYLFTIAGVDVTLRPDQRALADTIIGYWTRFARTGDPNGPGLPHWPAYAPAEHVQRLAPDAVGPARYAADHQLDLWEALT</sequence>
<keyword evidence="2" id="KW-0378">Hydrolase</keyword>
<dbReference type="SUPFAM" id="SSF53474">
    <property type="entry name" value="alpha/beta-Hydrolases"/>
    <property type="match status" value="1"/>
</dbReference>
<dbReference type="EMBL" id="BOMB01000003">
    <property type="protein sequence ID" value="GID09867.1"/>
    <property type="molecule type" value="Genomic_DNA"/>
</dbReference>
<organism evidence="2 3">
    <name type="scientific">Actinocatenispora rupis</name>
    <dbReference type="NCBI Taxonomy" id="519421"/>
    <lineage>
        <taxon>Bacteria</taxon>
        <taxon>Bacillati</taxon>
        <taxon>Actinomycetota</taxon>
        <taxon>Actinomycetes</taxon>
        <taxon>Micromonosporales</taxon>
        <taxon>Micromonosporaceae</taxon>
        <taxon>Actinocatenispora</taxon>
    </lineage>
</organism>
<protein>
    <submittedName>
        <fullName evidence="2">Carboxylic ester hydrolase</fullName>
    </submittedName>
</protein>
<name>A0A8J3J4A0_9ACTN</name>
<reference evidence="2" key="1">
    <citation type="submission" date="2021-01" db="EMBL/GenBank/DDBJ databases">
        <title>Whole genome shotgun sequence of Actinocatenispora rupis NBRC 107355.</title>
        <authorList>
            <person name="Komaki H."/>
            <person name="Tamura T."/>
        </authorList>
    </citation>
    <scope>NUCLEOTIDE SEQUENCE</scope>
    <source>
        <strain evidence="2">NBRC 107355</strain>
    </source>
</reference>
<proteinExistence type="predicted"/>
<dbReference type="PANTHER" id="PTHR11559">
    <property type="entry name" value="CARBOXYLESTERASE"/>
    <property type="match status" value="1"/>
</dbReference>
<dbReference type="InterPro" id="IPR029058">
    <property type="entry name" value="AB_hydrolase_fold"/>
</dbReference>
<accession>A0A8J3J4A0</accession>
<keyword evidence="3" id="KW-1185">Reference proteome</keyword>
<evidence type="ECO:0000259" key="1">
    <source>
        <dbReference type="Pfam" id="PF00135"/>
    </source>
</evidence>
<dbReference type="RefSeq" id="WP_203654873.1">
    <property type="nucleotide sequence ID" value="NZ_BAAAZM010000002.1"/>
</dbReference>